<gene>
    <name evidence="1" type="ORF">CPter91_4251</name>
</gene>
<reference evidence="1 2" key="1">
    <citation type="submission" date="2015-11" db="EMBL/GenBank/DDBJ databases">
        <title>Exploring the genomic traits of fungus-feeding bacterial genus Collimonas.</title>
        <authorList>
            <person name="Song C."/>
            <person name="Schmidt R."/>
            <person name="de Jager V."/>
            <person name="Krzyzanowska D."/>
            <person name="Jongedijk E."/>
            <person name="Cankar K."/>
            <person name="Beekwilder J."/>
            <person name="van Veen A."/>
            <person name="de Boer W."/>
            <person name="van Veen J.A."/>
            <person name="Garbeva P."/>
        </authorList>
    </citation>
    <scope>NUCLEOTIDE SEQUENCE [LARGE SCALE GENOMIC DNA]</scope>
    <source>
        <strain evidence="1 2">Ter91</strain>
    </source>
</reference>
<dbReference type="Proteomes" id="UP000074561">
    <property type="component" value="Chromosome"/>
</dbReference>
<evidence type="ECO:0000313" key="2">
    <source>
        <dbReference type="Proteomes" id="UP000074561"/>
    </source>
</evidence>
<sequence length="54" mass="6126">MLREIACQILRQVFGTPISAILKELNTPYCFGNDPKIEIKSQSVDPQKLVRIPL</sequence>
<accession>A0A127Q989</accession>
<protein>
    <submittedName>
        <fullName evidence="1">Uncharacterized protein</fullName>
    </submittedName>
</protein>
<name>A0A127Q989_9BURK</name>
<dbReference type="EMBL" id="CP013234">
    <property type="protein sequence ID" value="AMP06566.1"/>
    <property type="molecule type" value="Genomic_DNA"/>
</dbReference>
<dbReference type="KEGG" id="cpra:CPter91_4251"/>
<evidence type="ECO:0000313" key="1">
    <source>
        <dbReference type="EMBL" id="AMP06566.1"/>
    </source>
</evidence>
<dbReference type="PATRIC" id="fig|279113.9.peg.4220"/>
<organism evidence="1 2">
    <name type="scientific">Collimonas pratensis</name>
    <dbReference type="NCBI Taxonomy" id="279113"/>
    <lineage>
        <taxon>Bacteria</taxon>
        <taxon>Pseudomonadati</taxon>
        <taxon>Pseudomonadota</taxon>
        <taxon>Betaproteobacteria</taxon>
        <taxon>Burkholderiales</taxon>
        <taxon>Oxalobacteraceae</taxon>
        <taxon>Collimonas</taxon>
    </lineage>
</organism>
<proteinExistence type="predicted"/>
<dbReference type="AlphaFoldDB" id="A0A127Q989"/>